<evidence type="ECO:0000259" key="1">
    <source>
        <dbReference type="Pfam" id="PF02887"/>
    </source>
</evidence>
<proteinExistence type="predicted"/>
<dbReference type="AlphaFoldDB" id="A0A068YLV8"/>
<protein>
    <submittedName>
        <fullName evidence="2">Pyruvate kinase</fullName>
    </submittedName>
</protein>
<dbReference type="OrthoDB" id="108365at2759"/>
<keyword evidence="3" id="KW-1185">Reference proteome</keyword>
<dbReference type="GO" id="GO:0016301">
    <property type="term" value="F:kinase activity"/>
    <property type="evidence" value="ECO:0007669"/>
    <property type="project" value="UniProtKB-KW"/>
</dbReference>
<reference evidence="2" key="1">
    <citation type="journal article" date="2013" name="Nature">
        <title>The genomes of four tapeworm species reveal adaptations to parasitism.</title>
        <authorList>
            <person name="Tsai I.J."/>
            <person name="Zarowiecki M."/>
            <person name="Holroyd N."/>
            <person name="Garciarrubio A."/>
            <person name="Sanchez-Flores A."/>
            <person name="Brooks K.L."/>
            <person name="Tracey A."/>
            <person name="Bobes R.J."/>
            <person name="Fragoso G."/>
            <person name="Sciutto E."/>
            <person name="Aslett M."/>
            <person name="Beasley H."/>
            <person name="Bennett H.M."/>
            <person name="Cai J."/>
            <person name="Camicia F."/>
            <person name="Clark R."/>
            <person name="Cucher M."/>
            <person name="De Silva N."/>
            <person name="Day T.A."/>
            <person name="Deplazes P."/>
            <person name="Estrada K."/>
            <person name="Fernandez C."/>
            <person name="Holland P.W."/>
            <person name="Hou J."/>
            <person name="Hu S."/>
            <person name="Huckvale T."/>
            <person name="Hung S.S."/>
            <person name="Kamenetzky L."/>
            <person name="Keane J.A."/>
            <person name="Kiss F."/>
            <person name="Koziol U."/>
            <person name="Lambert O."/>
            <person name="Liu K."/>
            <person name="Luo X."/>
            <person name="Luo Y."/>
            <person name="Macchiaroli N."/>
            <person name="Nichol S."/>
            <person name="Paps J."/>
            <person name="Parkinson J."/>
            <person name="Pouchkina-Stantcheva N."/>
            <person name="Riddiford N."/>
            <person name="Rosenzvit M."/>
            <person name="Salinas G."/>
            <person name="Wasmuth J.D."/>
            <person name="Zamanian M."/>
            <person name="Zheng Y."/>
            <person name="Cai X."/>
            <person name="Soberon X."/>
            <person name="Olson P.D."/>
            <person name="Laclette J.P."/>
            <person name="Brehm K."/>
            <person name="Berriman M."/>
            <person name="Garciarrubio A."/>
            <person name="Bobes R.J."/>
            <person name="Fragoso G."/>
            <person name="Sanchez-Flores A."/>
            <person name="Estrada K."/>
            <person name="Cevallos M.A."/>
            <person name="Morett E."/>
            <person name="Gonzalez V."/>
            <person name="Portillo T."/>
            <person name="Ochoa-Leyva A."/>
            <person name="Jose M.V."/>
            <person name="Sciutto E."/>
            <person name="Landa A."/>
            <person name="Jimenez L."/>
            <person name="Valdes V."/>
            <person name="Carrero J.C."/>
            <person name="Larralde C."/>
            <person name="Morales-Montor J."/>
            <person name="Limon-Lason J."/>
            <person name="Soberon X."/>
            <person name="Laclette J.P."/>
        </authorList>
    </citation>
    <scope>NUCLEOTIDE SEQUENCE [LARGE SCALE GENOMIC DNA]</scope>
</reference>
<dbReference type="Proteomes" id="UP000017246">
    <property type="component" value="Unassembled WGS sequence"/>
</dbReference>
<dbReference type="InterPro" id="IPR015795">
    <property type="entry name" value="Pyrv_Knase_C"/>
</dbReference>
<reference evidence="2" key="2">
    <citation type="submission" date="2015-11" db="EMBL/GenBank/DDBJ databases">
        <authorList>
            <person name="Zhang Y."/>
            <person name="Guo Z."/>
        </authorList>
    </citation>
    <scope>NUCLEOTIDE SEQUENCE</scope>
</reference>
<keyword evidence="2" id="KW-0808">Transferase</keyword>
<dbReference type="InterPro" id="IPR036918">
    <property type="entry name" value="Pyrv_Knase_C_sf"/>
</dbReference>
<dbReference type="OMA" id="TCMCACL"/>
<keyword evidence="2" id="KW-0418">Kinase</keyword>
<name>A0A068YLV8_ECHMU</name>
<accession>A0A068YLV8</accession>
<dbReference type="Pfam" id="PF02887">
    <property type="entry name" value="PK_C"/>
    <property type="match status" value="1"/>
</dbReference>
<evidence type="ECO:0000313" key="3">
    <source>
        <dbReference type="Proteomes" id="UP000017246"/>
    </source>
</evidence>
<dbReference type="EMBL" id="LN902842">
    <property type="protein sequence ID" value="CDS43051.1"/>
    <property type="molecule type" value="Genomic_DNA"/>
</dbReference>
<dbReference type="STRING" id="6211.A0A068YLV8"/>
<dbReference type="SUPFAM" id="SSF52935">
    <property type="entry name" value="PK C-terminal domain-like"/>
    <property type="match status" value="1"/>
</dbReference>
<dbReference type="Gene3D" id="3.40.1380.20">
    <property type="entry name" value="Pyruvate kinase, C-terminal domain"/>
    <property type="match status" value="1"/>
</dbReference>
<evidence type="ECO:0000313" key="2">
    <source>
        <dbReference type="EMBL" id="CDS43051.1"/>
    </source>
</evidence>
<organism evidence="2 3">
    <name type="scientific">Echinococcus multilocularis</name>
    <name type="common">Fox tapeworm</name>
    <dbReference type="NCBI Taxonomy" id="6211"/>
    <lineage>
        <taxon>Eukaryota</taxon>
        <taxon>Metazoa</taxon>
        <taxon>Spiralia</taxon>
        <taxon>Lophotrochozoa</taxon>
        <taxon>Platyhelminthes</taxon>
        <taxon>Cestoda</taxon>
        <taxon>Eucestoda</taxon>
        <taxon>Cyclophyllidea</taxon>
        <taxon>Taeniidae</taxon>
        <taxon>Echinococcus</taxon>
    </lineage>
</organism>
<keyword evidence="2" id="KW-0670">Pyruvate</keyword>
<feature type="domain" description="Pyruvate kinase C-terminal" evidence="1">
    <location>
        <begin position="33"/>
        <end position="78"/>
    </location>
</feature>
<dbReference type="eggNOG" id="KOG2323">
    <property type="taxonomic scope" value="Eukaryota"/>
</dbReference>
<gene>
    <name evidence="2" type="ORF">EmuJ_001078000</name>
</gene>
<sequence length="99" mass="10888">MERGHCQNGIVVFDDPTCMCACLSAEPRTELWAEDMDRRISCAIDYGRKRRFLNDGDNVVVVTGWKAGSGATNSLRIIQLGTPAETHVLTVSDPKGFTD</sequence>